<keyword evidence="2" id="KW-0732">Signal</keyword>
<evidence type="ECO:0000256" key="3">
    <source>
        <dbReference type="ARBA" id="ARBA00022833"/>
    </source>
</evidence>
<dbReference type="Proteomes" id="UP000018004">
    <property type="component" value="Unassembled WGS sequence"/>
</dbReference>
<evidence type="ECO:0000256" key="2">
    <source>
        <dbReference type="ARBA" id="ARBA00022729"/>
    </source>
</evidence>
<comment type="caution">
    <text evidence="7">The sequence shown here is derived from an EMBL/GenBank/DDBJ whole genome shotgun (WGS) entry which is preliminary data.</text>
</comment>
<dbReference type="EMBL" id="AVGG01000007">
    <property type="protein sequence ID" value="ESU28402.1"/>
    <property type="molecule type" value="Genomic_DNA"/>
</dbReference>
<evidence type="ECO:0000313" key="8">
    <source>
        <dbReference type="Proteomes" id="UP000018004"/>
    </source>
</evidence>
<evidence type="ECO:0000259" key="6">
    <source>
        <dbReference type="Pfam" id="PF01551"/>
    </source>
</evidence>
<dbReference type="PANTHER" id="PTHR11329">
    <property type="entry name" value="LEUKOCYTE CELL-DERIVED CHEMOTAXIN 2"/>
    <property type="match status" value="1"/>
</dbReference>
<name>V6SQB0_9FLAO</name>
<dbReference type="PATRIC" id="fig|1341181.4.peg.1734"/>
<keyword evidence="1" id="KW-0479">Metal-binding</keyword>
<dbReference type="InterPro" id="IPR008663">
    <property type="entry name" value="LECT2"/>
</dbReference>
<keyword evidence="4" id="KW-1015">Disulfide bond</keyword>
<evidence type="ECO:0000256" key="5">
    <source>
        <dbReference type="ARBA" id="ARBA00024361"/>
    </source>
</evidence>
<dbReference type="InterPro" id="IPR011055">
    <property type="entry name" value="Dup_hybrid_motif"/>
</dbReference>
<comment type="similarity">
    <text evidence="5">Belongs to the LECT2/MIM-1 family.</text>
</comment>
<dbReference type="CDD" id="cd12797">
    <property type="entry name" value="M23_peptidase"/>
    <property type="match status" value="1"/>
</dbReference>
<dbReference type="SUPFAM" id="SSF51261">
    <property type="entry name" value="Duplicated hybrid motif"/>
    <property type="match status" value="1"/>
</dbReference>
<reference evidence="7 8" key="1">
    <citation type="submission" date="2013-08" db="EMBL/GenBank/DDBJ databases">
        <title>Flavobacterium limnosediminis JC2902 genome sequencing.</title>
        <authorList>
            <person name="Lee K."/>
            <person name="Yi H."/>
            <person name="Park S."/>
            <person name="Chun J."/>
        </authorList>
    </citation>
    <scope>NUCLEOTIDE SEQUENCE [LARGE SCALE GENOMIC DNA]</scope>
    <source>
        <strain evidence="7 8">JC2902</strain>
    </source>
</reference>
<dbReference type="eggNOG" id="COG0739">
    <property type="taxonomic scope" value="Bacteria"/>
</dbReference>
<dbReference type="STRING" id="1341181.FLJC2902T_17610"/>
<evidence type="ECO:0000256" key="4">
    <source>
        <dbReference type="ARBA" id="ARBA00023157"/>
    </source>
</evidence>
<gene>
    <name evidence="7" type="ORF">FLJC2902T_17610</name>
</gene>
<dbReference type="AlphaFoldDB" id="V6SQB0"/>
<accession>V6SQB0</accession>
<evidence type="ECO:0000256" key="1">
    <source>
        <dbReference type="ARBA" id="ARBA00022723"/>
    </source>
</evidence>
<keyword evidence="8" id="KW-1185">Reference proteome</keyword>
<dbReference type="Pfam" id="PF01551">
    <property type="entry name" value="Peptidase_M23"/>
    <property type="match status" value="1"/>
</dbReference>
<sequence>MFMNSNKAFAKVTADNIRRGCDKDWGCGGFGDSRGSRVHQGLDIKTVPGQKITSPISGTVTRFPYPYGDDLRWTGIEIKNSQYHVKIFYMSASVAANTAVKQGQVIGIAQNIASKYSSTMTNHVHVEVRNAKTGALINPETLF</sequence>
<proteinExistence type="inferred from homology"/>
<dbReference type="PANTHER" id="PTHR11329:SF0">
    <property type="entry name" value="LEUKOCYTE CELL-DERIVED CHEMOTAXIN-2"/>
    <property type="match status" value="1"/>
</dbReference>
<protein>
    <recommendedName>
        <fullName evidence="6">M23ase beta-sheet core domain-containing protein</fullName>
    </recommendedName>
</protein>
<evidence type="ECO:0000313" key="7">
    <source>
        <dbReference type="EMBL" id="ESU28402.1"/>
    </source>
</evidence>
<keyword evidence="3" id="KW-0862">Zinc</keyword>
<dbReference type="Gene3D" id="2.70.70.10">
    <property type="entry name" value="Glucose Permease (Domain IIA)"/>
    <property type="match status" value="1"/>
</dbReference>
<dbReference type="InterPro" id="IPR016047">
    <property type="entry name" value="M23ase_b-sheet_dom"/>
</dbReference>
<feature type="domain" description="M23ase beta-sheet core" evidence="6">
    <location>
        <begin position="38"/>
        <end position="138"/>
    </location>
</feature>
<organism evidence="7 8">
    <name type="scientific">Flavobacterium limnosediminis JC2902</name>
    <dbReference type="NCBI Taxonomy" id="1341181"/>
    <lineage>
        <taxon>Bacteria</taxon>
        <taxon>Pseudomonadati</taxon>
        <taxon>Bacteroidota</taxon>
        <taxon>Flavobacteriia</taxon>
        <taxon>Flavobacteriales</taxon>
        <taxon>Flavobacteriaceae</taxon>
        <taxon>Flavobacterium</taxon>
    </lineage>
</organism>
<dbReference type="GO" id="GO:0046872">
    <property type="term" value="F:metal ion binding"/>
    <property type="evidence" value="ECO:0007669"/>
    <property type="project" value="UniProtKB-KW"/>
</dbReference>